<comment type="caution">
    <text evidence="3">The sequence shown here is derived from an EMBL/GenBank/DDBJ whole genome shotgun (WGS) entry which is preliminary data.</text>
</comment>
<feature type="compositionally biased region" description="Pro residues" evidence="1">
    <location>
        <begin position="64"/>
        <end position="78"/>
    </location>
</feature>
<sequence length="213" mass="20198">MTTPPARPGAPTPVTSLRWWGVAVVASCLAVATGCTADPAPGGGDPSATPTGTGRTSASAPATTPLPTPTTPPGPPASTAPEVGVTTLPAVGVSSPAPFGDGLVATVTSVKQVQLDGEGPGEVAGPGTAVSLTLSNGTSARVDLGGIVVDATYADGSPGDPSASAPADVPSGVLEPGASVKGTWVFSRPASGADPVRVSVGSLSSAAVVTVVS</sequence>
<dbReference type="EMBL" id="QGDQ01000001">
    <property type="protein sequence ID" value="PWJ56039.1"/>
    <property type="molecule type" value="Genomic_DNA"/>
</dbReference>
<organism evidence="3 4">
    <name type="scientific">Quadrisphaera granulorum</name>
    <dbReference type="NCBI Taxonomy" id="317664"/>
    <lineage>
        <taxon>Bacteria</taxon>
        <taxon>Bacillati</taxon>
        <taxon>Actinomycetota</taxon>
        <taxon>Actinomycetes</taxon>
        <taxon>Kineosporiales</taxon>
        <taxon>Kineosporiaceae</taxon>
        <taxon>Quadrisphaera</taxon>
    </lineage>
</organism>
<dbReference type="AlphaFoldDB" id="A0A316AF99"/>
<gene>
    <name evidence="3" type="ORF">BXY45_10112</name>
</gene>
<dbReference type="RefSeq" id="WP_146211016.1">
    <property type="nucleotide sequence ID" value="NZ_QGDQ01000001.1"/>
</dbReference>
<evidence type="ECO:0000256" key="2">
    <source>
        <dbReference type="SAM" id="SignalP"/>
    </source>
</evidence>
<evidence type="ECO:0000313" key="3">
    <source>
        <dbReference type="EMBL" id="PWJ56039.1"/>
    </source>
</evidence>
<dbReference type="Proteomes" id="UP000245469">
    <property type="component" value="Unassembled WGS sequence"/>
</dbReference>
<name>A0A316AF99_9ACTN</name>
<reference evidence="3 4" key="1">
    <citation type="submission" date="2018-03" db="EMBL/GenBank/DDBJ databases">
        <title>Genomic Encyclopedia of Archaeal and Bacterial Type Strains, Phase II (KMG-II): from individual species to whole genera.</title>
        <authorList>
            <person name="Goeker M."/>
        </authorList>
    </citation>
    <scope>NUCLEOTIDE SEQUENCE [LARGE SCALE GENOMIC DNA]</scope>
    <source>
        <strain evidence="3 4">DSM 44889</strain>
    </source>
</reference>
<feature type="chain" id="PRO_5016304890" description="DUF4352 domain-containing protein" evidence="2">
    <location>
        <begin position="38"/>
        <end position="213"/>
    </location>
</feature>
<accession>A0A316AF99</accession>
<dbReference type="PROSITE" id="PS51257">
    <property type="entry name" value="PROKAR_LIPOPROTEIN"/>
    <property type="match status" value="1"/>
</dbReference>
<evidence type="ECO:0000256" key="1">
    <source>
        <dbReference type="SAM" id="MobiDB-lite"/>
    </source>
</evidence>
<evidence type="ECO:0000313" key="4">
    <source>
        <dbReference type="Proteomes" id="UP000245469"/>
    </source>
</evidence>
<feature type="compositionally biased region" description="Low complexity" evidence="1">
    <location>
        <begin position="51"/>
        <end position="63"/>
    </location>
</feature>
<keyword evidence="2" id="KW-0732">Signal</keyword>
<keyword evidence="4" id="KW-1185">Reference proteome</keyword>
<feature type="signal peptide" evidence="2">
    <location>
        <begin position="1"/>
        <end position="37"/>
    </location>
</feature>
<evidence type="ECO:0008006" key="5">
    <source>
        <dbReference type="Google" id="ProtNLM"/>
    </source>
</evidence>
<proteinExistence type="predicted"/>
<feature type="region of interest" description="Disordered" evidence="1">
    <location>
        <begin position="36"/>
        <end position="83"/>
    </location>
</feature>
<protein>
    <recommendedName>
        <fullName evidence="5">DUF4352 domain-containing protein</fullName>
    </recommendedName>
</protein>